<dbReference type="SUPFAM" id="SSF49503">
    <property type="entry name" value="Cupredoxins"/>
    <property type="match status" value="1"/>
</dbReference>
<evidence type="ECO:0000256" key="5">
    <source>
        <dbReference type="ARBA" id="ARBA00022723"/>
    </source>
</evidence>
<evidence type="ECO:0000256" key="1">
    <source>
        <dbReference type="ARBA" id="ARBA00001935"/>
    </source>
</evidence>
<evidence type="ECO:0000259" key="11">
    <source>
        <dbReference type="Pfam" id="PF00127"/>
    </source>
</evidence>
<evidence type="ECO:0000256" key="8">
    <source>
        <dbReference type="ARBA" id="ARBA00023008"/>
    </source>
</evidence>
<dbReference type="RefSeq" id="WP_379021593.1">
    <property type="nucleotide sequence ID" value="NZ_JBHUGY010000031.1"/>
</dbReference>
<keyword evidence="8" id="KW-0186">Copper</keyword>
<evidence type="ECO:0000256" key="10">
    <source>
        <dbReference type="SAM" id="SignalP"/>
    </source>
</evidence>
<organism evidence="12 13">
    <name type="scientific">Mesorhizobium calcicola</name>
    <dbReference type="NCBI Taxonomy" id="1300310"/>
    <lineage>
        <taxon>Bacteria</taxon>
        <taxon>Pseudomonadati</taxon>
        <taxon>Pseudomonadota</taxon>
        <taxon>Alphaproteobacteria</taxon>
        <taxon>Hyphomicrobiales</taxon>
        <taxon>Phyllobacteriaceae</taxon>
        <taxon>Mesorhizobium</taxon>
    </lineage>
</organism>
<evidence type="ECO:0000256" key="2">
    <source>
        <dbReference type="ARBA" id="ARBA00004418"/>
    </source>
</evidence>
<evidence type="ECO:0000256" key="4">
    <source>
        <dbReference type="ARBA" id="ARBA00022448"/>
    </source>
</evidence>
<dbReference type="InterPro" id="IPR028871">
    <property type="entry name" value="BlueCu_1_BS"/>
</dbReference>
<comment type="subcellular location">
    <subcellularLocation>
        <location evidence="2">Periplasm</location>
    </subcellularLocation>
</comment>
<reference evidence="13" key="1">
    <citation type="journal article" date="2019" name="Int. J. Syst. Evol. Microbiol.">
        <title>The Global Catalogue of Microorganisms (GCM) 10K type strain sequencing project: providing services to taxonomists for standard genome sequencing and annotation.</title>
        <authorList>
            <consortium name="The Broad Institute Genomics Platform"/>
            <consortium name="The Broad Institute Genome Sequencing Center for Infectious Disease"/>
            <person name="Wu L."/>
            <person name="Ma J."/>
        </authorList>
    </citation>
    <scope>NUCLEOTIDE SEQUENCE [LARGE SCALE GENOMIC DNA]</scope>
    <source>
        <strain evidence="13">CGMCC 1.16226</strain>
    </source>
</reference>
<evidence type="ECO:0000256" key="6">
    <source>
        <dbReference type="ARBA" id="ARBA00022764"/>
    </source>
</evidence>
<dbReference type="PROSITE" id="PS00196">
    <property type="entry name" value="COPPER_BLUE"/>
    <property type="match status" value="1"/>
</dbReference>
<dbReference type="CDD" id="cd04218">
    <property type="entry name" value="Pseudoazurin"/>
    <property type="match status" value="1"/>
</dbReference>
<comment type="cofactor">
    <cofactor evidence="1">
        <name>Cu cation</name>
        <dbReference type="ChEBI" id="CHEBI:23378"/>
    </cofactor>
</comment>
<dbReference type="EMBL" id="JBHUGY010000031">
    <property type="protein sequence ID" value="MFD2055393.1"/>
    <property type="molecule type" value="Genomic_DNA"/>
</dbReference>
<dbReference type="InterPro" id="IPR002386">
    <property type="entry name" value="Amicyanin/Pseudoazurin"/>
</dbReference>
<evidence type="ECO:0000256" key="3">
    <source>
        <dbReference type="ARBA" id="ARBA00016984"/>
    </source>
</evidence>
<feature type="domain" description="Blue (type 1) copper" evidence="11">
    <location>
        <begin position="27"/>
        <end position="113"/>
    </location>
</feature>
<protein>
    <recommendedName>
        <fullName evidence="3 9">Pseudoazurin</fullName>
    </recommendedName>
</protein>
<keyword evidence="7" id="KW-0249">Electron transport</keyword>
<evidence type="ECO:0000256" key="9">
    <source>
        <dbReference type="NCBIfam" id="TIGR02375"/>
    </source>
</evidence>
<evidence type="ECO:0000313" key="13">
    <source>
        <dbReference type="Proteomes" id="UP001597349"/>
    </source>
</evidence>
<dbReference type="Gene3D" id="2.60.40.420">
    <property type="entry name" value="Cupredoxins - blue copper proteins"/>
    <property type="match status" value="1"/>
</dbReference>
<dbReference type="NCBIfam" id="TIGR02375">
    <property type="entry name" value="pseudoazurin"/>
    <property type="match status" value="1"/>
</dbReference>
<feature type="chain" id="PRO_5045536874" description="Pseudoazurin" evidence="10">
    <location>
        <begin position="22"/>
        <end position="148"/>
    </location>
</feature>
<dbReference type="InterPro" id="IPR012745">
    <property type="entry name" value="Pseudoazurin"/>
</dbReference>
<dbReference type="PRINTS" id="PR00156">
    <property type="entry name" value="COPPERBLUE"/>
</dbReference>
<dbReference type="Pfam" id="PF00127">
    <property type="entry name" value="Copper-bind"/>
    <property type="match status" value="1"/>
</dbReference>
<keyword evidence="4" id="KW-0813">Transport</keyword>
<dbReference type="Proteomes" id="UP001597349">
    <property type="component" value="Unassembled WGS sequence"/>
</dbReference>
<dbReference type="InterPro" id="IPR001235">
    <property type="entry name" value="Copper_blue_Plastocyanin"/>
</dbReference>
<keyword evidence="10" id="KW-0732">Signal</keyword>
<evidence type="ECO:0000256" key="7">
    <source>
        <dbReference type="ARBA" id="ARBA00022982"/>
    </source>
</evidence>
<proteinExistence type="predicted"/>
<feature type="signal peptide" evidence="10">
    <location>
        <begin position="1"/>
        <end position="21"/>
    </location>
</feature>
<gene>
    <name evidence="12" type="ORF">ACFSQT_20735</name>
</gene>
<accession>A0ABW4WH62</accession>
<dbReference type="InterPro" id="IPR000923">
    <property type="entry name" value="BlueCu_1"/>
</dbReference>
<evidence type="ECO:0000313" key="12">
    <source>
        <dbReference type="EMBL" id="MFD2055393.1"/>
    </source>
</evidence>
<comment type="caution">
    <text evidence="12">The sequence shown here is derived from an EMBL/GenBank/DDBJ whole genome shotgun (WGS) entry which is preliminary data.</text>
</comment>
<keyword evidence="6" id="KW-0574">Periplasm</keyword>
<name>A0ABW4WH62_9HYPH</name>
<dbReference type="PRINTS" id="PR00155">
    <property type="entry name" value="AMICYANIN"/>
</dbReference>
<keyword evidence="5" id="KW-0479">Metal-binding</keyword>
<sequence>MKLPLIAAAIAMLSIAGTANAEEHIVQMLNKGEKGSMVFQPAFVRAVPGDTIKFVPTDKSHNAESIKGMIPDGAEAFKGKPSEEITVTLAKEGVYGVKCAPHYGMGMVALVVVGKPVNLEAAEAVKQVGKAKPVFAELFAEATKAASN</sequence>
<keyword evidence="13" id="KW-1185">Reference proteome</keyword>
<dbReference type="InterPro" id="IPR008972">
    <property type="entry name" value="Cupredoxin"/>
</dbReference>